<dbReference type="Gene3D" id="3.40.630.20">
    <property type="entry name" value="Peptidase C15, pyroglutamyl peptidase I-like"/>
    <property type="match status" value="1"/>
</dbReference>
<sequence length="335" mass="36832">MPAVQGSRKSIQVPPDAFRVLVTGFGPFQHYQGNPSWLAVSPLQNEILHTDVPSNLLSLNPKATAQDPAIDTHPRPIHITTLQIPVVYESVLAIVPGLHARPPILPEDAPEDCADPPQNNYDFVFHIGVAGRGPLRMERVGHKLGYHMKDAKGQLAPIVRVSTKDFTRRENGGAPSSTVSTLGGESVSAAENMERERLGMDLVEQGSENAVRPSRGFGIGYTRFPDEINTEIDVTRLVQDLKKSGVDQIYTSMDAGHYLCDFIYYCSLAEVKRSSNPYEKSRNTQVLFLHCPPVNQPLSTEEVTDAIKRIVVWVCSEQQIHDSKDEAAATAGVTK</sequence>
<proteinExistence type="inferred from homology"/>
<keyword evidence="7" id="KW-1185">Reference proteome</keyword>
<dbReference type="InterPro" id="IPR016125">
    <property type="entry name" value="Peptidase_C15-like"/>
</dbReference>
<dbReference type="GO" id="GO:0008234">
    <property type="term" value="F:cysteine-type peptidase activity"/>
    <property type="evidence" value="ECO:0007669"/>
    <property type="project" value="UniProtKB-KW"/>
</dbReference>
<dbReference type="AlphaFoldDB" id="A0A8H4VNM2"/>
<feature type="region of interest" description="Disordered" evidence="5">
    <location>
        <begin position="166"/>
        <end position="186"/>
    </location>
</feature>
<evidence type="ECO:0000313" key="7">
    <source>
        <dbReference type="Proteomes" id="UP000521872"/>
    </source>
</evidence>
<comment type="similarity">
    <text evidence="1">Belongs to the peptidase C15 family.</text>
</comment>
<reference evidence="6 7" key="1">
    <citation type="submission" date="2019-12" db="EMBL/GenBank/DDBJ databases">
        <authorList>
            <person name="Floudas D."/>
            <person name="Bentzer J."/>
            <person name="Ahren D."/>
            <person name="Johansson T."/>
            <person name="Persson P."/>
            <person name="Tunlid A."/>
        </authorList>
    </citation>
    <scope>NUCLEOTIDE SEQUENCE [LARGE SCALE GENOMIC DNA]</scope>
    <source>
        <strain evidence="6 7">CBS 102.39</strain>
    </source>
</reference>
<name>A0A8H4VNM2_9AGAR</name>
<keyword evidence="4" id="KW-0788">Thiol protease</keyword>
<dbReference type="InterPro" id="IPR036440">
    <property type="entry name" value="Peptidase_C15-like_sf"/>
</dbReference>
<feature type="compositionally biased region" description="Polar residues" evidence="5">
    <location>
        <begin position="174"/>
        <end position="183"/>
    </location>
</feature>
<evidence type="ECO:0000256" key="2">
    <source>
        <dbReference type="ARBA" id="ARBA00022670"/>
    </source>
</evidence>
<dbReference type="GO" id="GO:0006508">
    <property type="term" value="P:proteolysis"/>
    <property type="evidence" value="ECO:0007669"/>
    <property type="project" value="UniProtKB-KW"/>
</dbReference>
<evidence type="ECO:0000256" key="1">
    <source>
        <dbReference type="ARBA" id="ARBA00006641"/>
    </source>
</evidence>
<dbReference type="PANTHER" id="PTHR23402">
    <property type="entry name" value="PROTEASE FAMILY C15 PYROGLUTAMYL-PEPTIDASE I-RELATED"/>
    <property type="match status" value="1"/>
</dbReference>
<keyword evidence="2" id="KW-0645">Protease</keyword>
<gene>
    <name evidence="6" type="ORF">D9613_002492</name>
</gene>
<keyword evidence="3" id="KW-0378">Hydrolase</keyword>
<dbReference type="Proteomes" id="UP000521872">
    <property type="component" value="Unassembled WGS sequence"/>
</dbReference>
<protein>
    <recommendedName>
        <fullName evidence="8">Peptidase C15, pyroglutamyl peptidase I-like protein</fullName>
    </recommendedName>
</protein>
<evidence type="ECO:0000313" key="6">
    <source>
        <dbReference type="EMBL" id="KAF4614444.1"/>
    </source>
</evidence>
<evidence type="ECO:0000256" key="5">
    <source>
        <dbReference type="SAM" id="MobiDB-lite"/>
    </source>
</evidence>
<evidence type="ECO:0000256" key="4">
    <source>
        <dbReference type="ARBA" id="ARBA00022807"/>
    </source>
</evidence>
<evidence type="ECO:0008006" key="8">
    <source>
        <dbReference type="Google" id="ProtNLM"/>
    </source>
</evidence>
<evidence type="ECO:0000256" key="3">
    <source>
        <dbReference type="ARBA" id="ARBA00022801"/>
    </source>
</evidence>
<comment type="caution">
    <text evidence="6">The sequence shown here is derived from an EMBL/GenBank/DDBJ whole genome shotgun (WGS) entry which is preliminary data.</text>
</comment>
<dbReference type="EMBL" id="JAACJL010000044">
    <property type="protein sequence ID" value="KAF4614444.1"/>
    <property type="molecule type" value="Genomic_DNA"/>
</dbReference>
<dbReference type="SUPFAM" id="SSF53182">
    <property type="entry name" value="Pyrrolidone carboxyl peptidase (pyroglutamate aminopeptidase)"/>
    <property type="match status" value="1"/>
</dbReference>
<dbReference type="PANTHER" id="PTHR23402:SF1">
    <property type="entry name" value="PYROGLUTAMYL-PEPTIDASE I"/>
    <property type="match status" value="1"/>
</dbReference>
<organism evidence="6 7">
    <name type="scientific">Agrocybe pediades</name>
    <dbReference type="NCBI Taxonomy" id="84607"/>
    <lineage>
        <taxon>Eukaryota</taxon>
        <taxon>Fungi</taxon>
        <taxon>Dikarya</taxon>
        <taxon>Basidiomycota</taxon>
        <taxon>Agaricomycotina</taxon>
        <taxon>Agaricomycetes</taxon>
        <taxon>Agaricomycetidae</taxon>
        <taxon>Agaricales</taxon>
        <taxon>Agaricineae</taxon>
        <taxon>Strophariaceae</taxon>
        <taxon>Agrocybe</taxon>
    </lineage>
</organism>
<accession>A0A8H4VNM2</accession>